<dbReference type="GO" id="GO:0006396">
    <property type="term" value="P:RNA processing"/>
    <property type="evidence" value="ECO:0007669"/>
    <property type="project" value="InterPro"/>
</dbReference>
<dbReference type="EMBL" id="SPRV01000043">
    <property type="protein sequence ID" value="TIC60301.1"/>
    <property type="molecule type" value="Genomic_DNA"/>
</dbReference>
<accession>A0A4V4MZY2</accession>
<reference evidence="18 19" key="1">
    <citation type="submission" date="2019-03" db="EMBL/GenBank/DDBJ databases">
        <title>Sequencing 25 genomes of Wallemia mellicola.</title>
        <authorList>
            <person name="Gostincar C."/>
        </authorList>
    </citation>
    <scope>NUCLEOTIDE SEQUENCE [LARGE SCALE GENOMIC DNA]</scope>
    <source>
        <strain evidence="13 20">EXF-1262</strain>
        <strain evidence="16 21">EXF-1274</strain>
        <strain evidence="15 18">EXF-1277</strain>
        <strain evidence="12 22">EXF-6152</strain>
        <strain evidence="17 23">EXF-757</strain>
        <strain evidence="14 19">EXF-8738</strain>
    </source>
</reference>
<dbReference type="GO" id="GO:0005739">
    <property type="term" value="C:mitochondrion"/>
    <property type="evidence" value="ECO:0007669"/>
    <property type="project" value="TreeGrafter"/>
</dbReference>
<gene>
    <name evidence="17" type="ORF">E3Q01_02977</name>
    <name evidence="16" type="ORF">E3Q02_02896</name>
    <name evidence="15" type="ORF">E3Q03_03310</name>
    <name evidence="14" type="ORF">E3Q10_03313</name>
    <name evidence="13" type="ORF">E3Q17_02911</name>
    <name evidence="12" type="ORF">E3Q22_03496</name>
</gene>
<dbReference type="GO" id="GO:0003735">
    <property type="term" value="F:structural constituent of ribosome"/>
    <property type="evidence" value="ECO:0007669"/>
    <property type="project" value="TreeGrafter"/>
</dbReference>
<evidence type="ECO:0000313" key="19">
    <source>
        <dbReference type="Proteomes" id="UP000305647"/>
    </source>
</evidence>
<keyword evidence="5" id="KW-0687">Ribonucleoprotein</keyword>
<dbReference type="Gene3D" id="1.10.1520.10">
    <property type="entry name" value="Ribonuclease III domain"/>
    <property type="match status" value="1"/>
</dbReference>
<dbReference type="InterPro" id="IPR000999">
    <property type="entry name" value="RNase_III_dom"/>
</dbReference>
<dbReference type="OrthoDB" id="67027at2759"/>
<dbReference type="InterPro" id="IPR014720">
    <property type="entry name" value="dsRBD_dom"/>
</dbReference>
<dbReference type="PROSITE" id="PS50142">
    <property type="entry name" value="RNASE_3_2"/>
    <property type="match status" value="1"/>
</dbReference>
<dbReference type="SMART" id="SM00535">
    <property type="entry name" value="RIBOc"/>
    <property type="match status" value="1"/>
</dbReference>
<evidence type="ECO:0000313" key="15">
    <source>
        <dbReference type="EMBL" id="TIC60301.1"/>
    </source>
</evidence>
<dbReference type="EMBL" id="SPRH01000036">
    <property type="protein sequence ID" value="TIB98619.1"/>
    <property type="molecule type" value="Genomic_DNA"/>
</dbReference>
<dbReference type="Proteomes" id="UP000310685">
    <property type="component" value="Unassembled WGS sequence"/>
</dbReference>
<dbReference type="SMART" id="SM00358">
    <property type="entry name" value="DSRM"/>
    <property type="match status" value="1"/>
</dbReference>
<dbReference type="AlphaFoldDB" id="A0A4V4MZY2"/>
<evidence type="ECO:0000256" key="7">
    <source>
        <dbReference type="ARBA" id="ARBA00035187"/>
    </source>
</evidence>
<evidence type="ECO:0000256" key="4">
    <source>
        <dbReference type="ARBA" id="ARBA00023128"/>
    </source>
</evidence>
<evidence type="ECO:0000256" key="1">
    <source>
        <dbReference type="ARBA" id="ARBA00004173"/>
    </source>
</evidence>
<proteinExistence type="inferred from homology"/>
<evidence type="ECO:0000259" key="11">
    <source>
        <dbReference type="PROSITE" id="PS50142"/>
    </source>
</evidence>
<evidence type="ECO:0000313" key="17">
    <source>
        <dbReference type="EMBL" id="TIC64039.1"/>
    </source>
</evidence>
<keyword evidence="4" id="KW-0496">Mitochondrion</keyword>
<dbReference type="EMBL" id="SPRX01000038">
    <property type="protein sequence ID" value="TIC64039.1"/>
    <property type="molecule type" value="Genomic_DNA"/>
</dbReference>
<evidence type="ECO:0000313" key="14">
    <source>
        <dbReference type="EMBL" id="TIC28202.1"/>
    </source>
</evidence>
<sequence>MIRTRQAIKNISLRRLSTATSTSSSQALKTPPVEARGKQSSKTASEDVNLPIFNAKEWSTSVPIQKSRLVALANRLGLSDIPIEELEIACTHKSCDKNKNNEQYEQLGNTFLGMLATEHVHVSYPHLPLKPLKAAVSMLVGPKTCAGLSREWGAQSTLRWSRQDDSQTYLHEDAMSSLSKSIVGLILKHKGIKSAYYFTQSFFLSRSIDLRALLKFDNPVTVLSHTAKKFGYNNVDVKLLKETGRYTQSPVYIVGVFADDNLKLGEGFGSSLKMAKYRAANNALQQLYLHYRPSDSLPSATLFDEPYNSLPLGKSEVLFKSA</sequence>
<feature type="region of interest" description="Disordered" evidence="9">
    <location>
        <begin position="19"/>
        <end position="44"/>
    </location>
</feature>
<dbReference type="SUPFAM" id="SSF69065">
    <property type="entry name" value="RNase III domain-like"/>
    <property type="match status" value="1"/>
</dbReference>
<dbReference type="InterPro" id="IPR044444">
    <property type="entry name" value="Ribosomal_mL44_DSRM_metazoa"/>
</dbReference>
<name>A0A4V4MZY2_9BASI</name>
<protein>
    <recommendedName>
        <fullName evidence="7">Large ribosomal subunit protein mL44</fullName>
    </recommendedName>
</protein>
<dbReference type="GO" id="GO:0004525">
    <property type="term" value="F:ribonuclease III activity"/>
    <property type="evidence" value="ECO:0007669"/>
    <property type="project" value="InterPro"/>
</dbReference>
<dbReference type="GO" id="GO:0003723">
    <property type="term" value="F:RNA binding"/>
    <property type="evidence" value="ECO:0007669"/>
    <property type="project" value="UniProtKB-UniRule"/>
</dbReference>
<organism evidence="13 20">
    <name type="scientific">Wallemia mellicola</name>
    <dbReference type="NCBI Taxonomy" id="1708541"/>
    <lineage>
        <taxon>Eukaryota</taxon>
        <taxon>Fungi</taxon>
        <taxon>Dikarya</taxon>
        <taxon>Basidiomycota</taxon>
        <taxon>Wallemiomycotina</taxon>
        <taxon>Wallemiomycetes</taxon>
        <taxon>Wallemiales</taxon>
        <taxon>Wallemiaceae</taxon>
        <taxon>Wallemia</taxon>
    </lineage>
</organism>
<evidence type="ECO:0000259" key="10">
    <source>
        <dbReference type="PROSITE" id="PS50137"/>
    </source>
</evidence>
<evidence type="ECO:0000313" key="23">
    <source>
        <dbReference type="Proteomes" id="UP000310708"/>
    </source>
</evidence>
<evidence type="ECO:0000256" key="8">
    <source>
        <dbReference type="PROSITE-ProRule" id="PRU00266"/>
    </source>
</evidence>
<evidence type="ECO:0000256" key="9">
    <source>
        <dbReference type="SAM" id="MobiDB-lite"/>
    </source>
</evidence>
<evidence type="ECO:0000313" key="16">
    <source>
        <dbReference type="EMBL" id="TIC63738.1"/>
    </source>
</evidence>
<keyword evidence="3" id="KW-0689">Ribosomal protein</keyword>
<dbReference type="InterPro" id="IPR036389">
    <property type="entry name" value="RNase_III_sf"/>
</dbReference>
<dbReference type="PANTHER" id="PTHR11207:SF32">
    <property type="entry name" value="LARGE RIBOSOMAL SUBUNIT PROTEIN ML44"/>
    <property type="match status" value="1"/>
</dbReference>
<comment type="subcellular location">
    <subcellularLocation>
        <location evidence="1">Mitochondrion</location>
    </subcellularLocation>
</comment>
<evidence type="ECO:0000313" key="22">
    <source>
        <dbReference type="Proteomes" id="UP000310685"/>
    </source>
</evidence>
<evidence type="ECO:0000256" key="5">
    <source>
        <dbReference type="ARBA" id="ARBA00023274"/>
    </source>
</evidence>
<evidence type="ECO:0000313" key="18">
    <source>
        <dbReference type="Proteomes" id="UP000305362"/>
    </source>
</evidence>
<evidence type="ECO:0000256" key="2">
    <source>
        <dbReference type="ARBA" id="ARBA00022884"/>
    </source>
</evidence>
<dbReference type="Proteomes" id="UP000309601">
    <property type="component" value="Unassembled WGS sequence"/>
</dbReference>
<comment type="similarity">
    <text evidence="6">Belongs to the ribonuclease III family. Mitochondrion-specific ribosomal protein mL44 subfamily.</text>
</comment>
<dbReference type="Proteomes" id="UP000305647">
    <property type="component" value="Unassembled WGS sequence"/>
</dbReference>
<dbReference type="EMBL" id="SPRC01000045">
    <property type="protein sequence ID" value="TIB76523.1"/>
    <property type="molecule type" value="Genomic_DNA"/>
</dbReference>
<dbReference type="SUPFAM" id="SSF54768">
    <property type="entry name" value="dsRNA-binding domain-like"/>
    <property type="match status" value="1"/>
</dbReference>
<dbReference type="EMBL" id="SPRW01000033">
    <property type="protein sequence ID" value="TIC63738.1"/>
    <property type="molecule type" value="Genomic_DNA"/>
</dbReference>
<feature type="compositionally biased region" description="Low complexity" evidence="9">
    <location>
        <begin position="19"/>
        <end position="28"/>
    </location>
</feature>
<evidence type="ECO:0000313" key="20">
    <source>
        <dbReference type="Proteomes" id="UP000307169"/>
    </source>
</evidence>
<dbReference type="PANTHER" id="PTHR11207">
    <property type="entry name" value="RIBONUCLEASE III"/>
    <property type="match status" value="1"/>
</dbReference>
<evidence type="ECO:0000313" key="21">
    <source>
        <dbReference type="Proteomes" id="UP000309601"/>
    </source>
</evidence>
<feature type="domain" description="DRBM" evidence="10">
    <location>
        <begin position="218"/>
        <end position="289"/>
    </location>
</feature>
<evidence type="ECO:0000256" key="6">
    <source>
        <dbReference type="ARBA" id="ARBA00024034"/>
    </source>
</evidence>
<dbReference type="EMBL" id="SPRO01000043">
    <property type="protein sequence ID" value="TIC28202.1"/>
    <property type="molecule type" value="Genomic_DNA"/>
</dbReference>
<evidence type="ECO:0000313" key="13">
    <source>
        <dbReference type="EMBL" id="TIB98619.1"/>
    </source>
</evidence>
<dbReference type="CDD" id="cd00593">
    <property type="entry name" value="RIBOc"/>
    <property type="match status" value="1"/>
</dbReference>
<feature type="domain" description="RNase III" evidence="11">
    <location>
        <begin position="69"/>
        <end position="191"/>
    </location>
</feature>
<dbReference type="Proteomes" id="UP000307169">
    <property type="component" value="Unassembled WGS sequence"/>
</dbReference>
<dbReference type="Pfam" id="PF22892">
    <property type="entry name" value="DSRM_MRPL44"/>
    <property type="match status" value="1"/>
</dbReference>
<comment type="caution">
    <text evidence="13">The sequence shown here is derived from an EMBL/GenBank/DDBJ whole genome shotgun (WGS) entry which is preliminary data.</text>
</comment>
<keyword evidence="2 8" id="KW-0694">RNA-binding</keyword>
<dbReference type="Proteomes" id="UP000305362">
    <property type="component" value="Unassembled WGS sequence"/>
</dbReference>
<evidence type="ECO:0000256" key="3">
    <source>
        <dbReference type="ARBA" id="ARBA00022980"/>
    </source>
</evidence>
<dbReference type="PROSITE" id="PS50137">
    <property type="entry name" value="DS_RBD"/>
    <property type="match status" value="1"/>
</dbReference>
<evidence type="ECO:0000313" key="12">
    <source>
        <dbReference type="EMBL" id="TIB76523.1"/>
    </source>
</evidence>
<dbReference type="Pfam" id="PF14622">
    <property type="entry name" value="Ribonucleas_3_3"/>
    <property type="match status" value="1"/>
</dbReference>
<dbReference type="Gene3D" id="3.30.160.20">
    <property type="match status" value="1"/>
</dbReference>
<dbReference type="Proteomes" id="UP000310708">
    <property type="component" value="Unassembled WGS sequence"/>
</dbReference>